<dbReference type="KEGG" id="bcai:K788_00023745"/>
<evidence type="ECO:0000313" key="1">
    <source>
        <dbReference type="EMBL" id="ALL69102.1"/>
    </source>
</evidence>
<reference evidence="1 2" key="1">
    <citation type="journal article" date="2014" name="Genome Announc.">
        <title>Draft Genome Sequence of the Haloacid-Degrading Burkholderia caribensis Strain MBA4.</title>
        <authorList>
            <person name="Pan Y."/>
            <person name="Kong K.F."/>
            <person name="Tsang J.S."/>
        </authorList>
    </citation>
    <scope>NUCLEOTIDE SEQUENCE [LARGE SCALE GENOMIC DNA]</scope>
    <source>
        <strain evidence="1 2">MBA4</strain>
    </source>
</reference>
<name>A0A0P0RK40_9BURK</name>
<gene>
    <name evidence="1" type="ORF">K788_00023745</name>
</gene>
<proteinExistence type="predicted"/>
<sequence>MMRHLQTGGRVGGVTVQAASGDLHVIALWRLLAAAGAQMQGANSCCEKRADFERITISFAPLDAAQADLILTRLKAERWVTHALLHVLSSEGRSASMTGVDL</sequence>
<evidence type="ECO:0000313" key="2">
    <source>
        <dbReference type="Proteomes" id="UP000019146"/>
    </source>
</evidence>
<dbReference type="Proteomes" id="UP000019146">
    <property type="component" value="Chromosome 2"/>
</dbReference>
<dbReference type="AlphaFoldDB" id="A0A0P0RK40"/>
<protein>
    <submittedName>
        <fullName evidence="1">Uncharacterized protein</fullName>
    </submittedName>
</protein>
<accession>A0A0P0RK40</accession>
<dbReference type="EMBL" id="CP012747">
    <property type="protein sequence ID" value="ALL69102.1"/>
    <property type="molecule type" value="Genomic_DNA"/>
</dbReference>
<organism evidence="1 2">
    <name type="scientific">Paraburkholderia caribensis MBA4</name>
    <dbReference type="NCBI Taxonomy" id="1323664"/>
    <lineage>
        <taxon>Bacteria</taxon>
        <taxon>Pseudomonadati</taxon>
        <taxon>Pseudomonadota</taxon>
        <taxon>Betaproteobacteria</taxon>
        <taxon>Burkholderiales</taxon>
        <taxon>Burkholderiaceae</taxon>
        <taxon>Paraburkholderia</taxon>
    </lineage>
</organism>